<dbReference type="SUPFAM" id="SSF55718">
    <property type="entry name" value="SCP-like"/>
    <property type="match status" value="2"/>
</dbReference>
<evidence type="ECO:0000256" key="1">
    <source>
        <dbReference type="ARBA" id="ARBA00023157"/>
    </source>
</evidence>
<gene>
    <name evidence="4" type="ORF">HUG17_8133</name>
</gene>
<dbReference type="InterPro" id="IPR000859">
    <property type="entry name" value="CUB_dom"/>
</dbReference>
<dbReference type="EMBL" id="SDOV01000005">
    <property type="protein sequence ID" value="KAH7640664.1"/>
    <property type="molecule type" value="Genomic_DNA"/>
</dbReference>
<dbReference type="InterPro" id="IPR035914">
    <property type="entry name" value="Sperma_CUB_dom_sf"/>
</dbReference>
<dbReference type="InterPro" id="IPR003033">
    <property type="entry name" value="SCP2_sterol-bd_dom"/>
</dbReference>
<dbReference type="PROSITE" id="PS01180">
    <property type="entry name" value="CUB"/>
    <property type="match status" value="1"/>
</dbReference>
<proteinExistence type="predicted"/>
<dbReference type="PANTHER" id="PTHR33236:SF5">
    <property type="entry name" value="CUB DOMAIN-CONTAINING PROTEIN"/>
    <property type="match status" value="1"/>
</dbReference>
<dbReference type="InterPro" id="IPR058698">
    <property type="entry name" value="CUB_metazoa"/>
</dbReference>
<comment type="caution">
    <text evidence="4">The sequence shown here is derived from an EMBL/GenBank/DDBJ whole genome shotgun (WGS) entry which is preliminary data.</text>
</comment>
<organism evidence="4">
    <name type="scientific">Dermatophagoides farinae</name>
    <name type="common">American house dust mite</name>
    <dbReference type="NCBI Taxonomy" id="6954"/>
    <lineage>
        <taxon>Eukaryota</taxon>
        <taxon>Metazoa</taxon>
        <taxon>Ecdysozoa</taxon>
        <taxon>Arthropoda</taxon>
        <taxon>Chelicerata</taxon>
        <taxon>Arachnida</taxon>
        <taxon>Acari</taxon>
        <taxon>Acariformes</taxon>
        <taxon>Sarcoptiformes</taxon>
        <taxon>Astigmata</taxon>
        <taxon>Psoroptidia</taxon>
        <taxon>Analgoidea</taxon>
        <taxon>Pyroglyphidae</taxon>
        <taxon>Dermatophagoidinae</taxon>
        <taxon>Dermatophagoides</taxon>
    </lineage>
</organism>
<dbReference type="Pfam" id="PF26080">
    <property type="entry name" value="CUB_animal"/>
    <property type="match status" value="1"/>
</dbReference>
<dbReference type="Gene3D" id="2.60.120.290">
    <property type="entry name" value="Spermadhesin, CUB domain"/>
    <property type="match status" value="1"/>
</dbReference>
<comment type="caution">
    <text evidence="2">Lacks conserved residue(s) required for the propagation of feature annotation.</text>
</comment>
<reference evidence="4" key="1">
    <citation type="submission" date="2020-06" db="EMBL/GenBank/DDBJ databases">
        <authorList>
            <person name="Ji K."/>
            <person name="Li J."/>
        </authorList>
    </citation>
    <scope>NUCLEOTIDE SEQUENCE</scope>
    <source>
        <strain evidence="4">JKM2019</strain>
        <tissue evidence="4">Whole body</tissue>
    </source>
</reference>
<dbReference type="Proteomes" id="UP000828236">
    <property type="component" value="Unassembled WGS sequence"/>
</dbReference>
<dbReference type="Gene3D" id="3.30.1050.10">
    <property type="entry name" value="SCP2 sterol-binding domain"/>
    <property type="match status" value="2"/>
</dbReference>
<accession>A0A9D4NXG1</accession>
<dbReference type="PANTHER" id="PTHR33236">
    <property type="entry name" value="INTRAFLAGELLAR TRANSPORT PROTEIN 122 FAMILY PROTEIN-RELATED"/>
    <property type="match status" value="1"/>
</dbReference>
<dbReference type="InterPro" id="IPR036527">
    <property type="entry name" value="SCP2_sterol-bd_dom_sf"/>
</dbReference>
<dbReference type="Pfam" id="PF02036">
    <property type="entry name" value="SCP2"/>
    <property type="match status" value="2"/>
</dbReference>
<protein>
    <recommendedName>
        <fullName evidence="3">CUB domain-containing protein</fullName>
    </recommendedName>
</protein>
<keyword evidence="1" id="KW-1015">Disulfide bond</keyword>
<sequence>MAILSESVPNGKIIEHLNAEQMDRLFMEKFGSRINSNGEIRLPDPSVAGVYEVQVLMPSNESILYSVDLRRGRLVRGKPPSEDCDCRVQISAYDLLSMLNGQLDFAQGFLQRKLRIAHGNQASAFKFLHLLIDIASSTSTEDSSKNLKSNENDKISIVPTDGLKSDVIFTIIQRRLSSEPELVKQMPFIIEINLTQNGRPIATWTLDTKTEGGRIYRYQSKNDDSTNTNNRIKPDAAITIDDNDLVAIMLGNMNPQRVFISGRMKIRGNIMLLQRLNQFWTKIQNTRRGPDFPFVKKLLTDNKFETGLGSEMVFFDWIARLVQPPFQLVDCTIHLIITAKREKQIEWVILYDSNNQLSSIQRRRIVGVENYGNHNDHSRSITLEMDDQEFCRLVHSSDQNLMQAIDQRRVHVTGDDQLLSDVSKLFDQIADNDQTPVNSSMLLLLVILLITSYNDQANGQKAAMTMANNFFNRTTYPLINGISNLFTFYQAYRPCQTEFNTTGTCLARSDCLARNGMAAGACVAGVTVCCDLKFTCGGRTDKNETIFVNQMYPMADNMTNTCQITIEKQPNVCQLRLDFDEFTLAQPDENGQCTTDSFMIRTSVGERLPILCGENPGQHLYIDVGSGFINSNPVVLSVVTNGAIGGDLERRWRIKINMVPCDSLNMAPSGCLQYFRSPSGMVQSFNYGPSIVNKARYLSNLRYTACIRTEENFCGIKWRTEQPNSFSWGWPINRSGQIRENSTALTFAGGHCNSDDYVGIDQATYEDNNPFALDEDRFCGLGLMDHGQVFSRSKPFQLKVRSNNDHRLNGQQSQQGFSLHFTQLPCVL</sequence>
<name>A0A9D4NXG1_DERFA</name>
<evidence type="ECO:0000256" key="2">
    <source>
        <dbReference type="PROSITE-ProRule" id="PRU00059"/>
    </source>
</evidence>
<dbReference type="AlphaFoldDB" id="A0A9D4NXG1"/>
<reference evidence="4" key="2">
    <citation type="journal article" date="2021" name="World Allergy Organ. J.">
        <title>Chromosome-level assembly of Dermatophagoides farinae genome and transcriptome reveals two novel allergens Der f 37 and Der f 39.</title>
        <authorList>
            <person name="Chen J."/>
            <person name="Cai Z."/>
            <person name="Fan D."/>
            <person name="Hu J."/>
            <person name="Hou Y."/>
            <person name="He Y."/>
            <person name="Zhang Z."/>
            <person name="Zhao Z."/>
            <person name="Gao P."/>
            <person name="Hu W."/>
            <person name="Sun J."/>
            <person name="Li J."/>
            <person name="Ji K."/>
        </authorList>
    </citation>
    <scope>NUCLEOTIDE SEQUENCE</scope>
    <source>
        <strain evidence="4">JKM2019</strain>
    </source>
</reference>
<dbReference type="SUPFAM" id="SSF49854">
    <property type="entry name" value="Spermadhesin, CUB domain"/>
    <property type="match status" value="1"/>
</dbReference>
<evidence type="ECO:0000259" key="3">
    <source>
        <dbReference type="PROSITE" id="PS01180"/>
    </source>
</evidence>
<feature type="domain" description="CUB" evidence="3">
    <location>
        <begin position="536"/>
        <end position="659"/>
    </location>
</feature>
<evidence type="ECO:0000313" key="4">
    <source>
        <dbReference type="EMBL" id="KAH7640664.1"/>
    </source>
</evidence>